<feature type="transmembrane region" description="Helical" evidence="6">
    <location>
        <begin position="398"/>
        <end position="421"/>
    </location>
</feature>
<feature type="transmembrane region" description="Helical" evidence="6">
    <location>
        <begin position="307"/>
        <end position="331"/>
    </location>
</feature>
<keyword evidence="4 6" id="KW-1133">Transmembrane helix</keyword>
<dbReference type="PANTHER" id="PTHR30250:SF28">
    <property type="entry name" value="POLYSACCHARIDE BIOSYNTHESIS PROTEIN"/>
    <property type="match status" value="1"/>
</dbReference>
<dbReference type="Proteomes" id="UP000192939">
    <property type="component" value="Unassembled WGS sequence"/>
</dbReference>
<feature type="transmembrane region" description="Helical" evidence="6">
    <location>
        <begin position="343"/>
        <end position="363"/>
    </location>
</feature>
<feature type="transmembrane region" description="Helical" evidence="6">
    <location>
        <begin position="12"/>
        <end position="35"/>
    </location>
</feature>
<evidence type="ECO:0000256" key="5">
    <source>
        <dbReference type="ARBA" id="ARBA00023136"/>
    </source>
</evidence>
<proteinExistence type="predicted"/>
<evidence type="ECO:0000256" key="4">
    <source>
        <dbReference type="ARBA" id="ARBA00022989"/>
    </source>
</evidence>
<dbReference type="InterPro" id="IPR050833">
    <property type="entry name" value="Poly_Biosynth_Transport"/>
</dbReference>
<reference evidence="7 8" key="1">
    <citation type="submission" date="2017-04" db="EMBL/GenBank/DDBJ databases">
        <authorList>
            <person name="Varghese N."/>
            <person name="Submissions S."/>
        </authorList>
    </citation>
    <scope>NUCLEOTIDE SEQUENCE [LARGE SCALE GENOMIC DNA]</scope>
    <source>
        <strain evidence="7 8">J12</strain>
    </source>
</reference>
<organism evidence="7 8">
    <name type="scientific">Paenibacillus barengoltzii J12</name>
    <dbReference type="NCBI Taxonomy" id="935846"/>
    <lineage>
        <taxon>Bacteria</taxon>
        <taxon>Bacillati</taxon>
        <taxon>Bacillota</taxon>
        <taxon>Bacilli</taxon>
        <taxon>Bacillales</taxon>
        <taxon>Paenibacillaceae</taxon>
        <taxon>Paenibacillus</taxon>
    </lineage>
</organism>
<comment type="subcellular location">
    <subcellularLocation>
        <location evidence="1">Cell membrane</location>
        <topology evidence="1">Multi-pass membrane protein</topology>
    </subcellularLocation>
</comment>
<feature type="transmembrane region" description="Helical" evidence="6">
    <location>
        <begin position="87"/>
        <end position="107"/>
    </location>
</feature>
<dbReference type="EMBL" id="FXAE01000024">
    <property type="protein sequence ID" value="SMF33395.1"/>
    <property type="molecule type" value="Genomic_DNA"/>
</dbReference>
<evidence type="ECO:0000256" key="6">
    <source>
        <dbReference type="SAM" id="Phobius"/>
    </source>
</evidence>
<dbReference type="RefSeq" id="WP_164744198.1">
    <property type="nucleotide sequence ID" value="NZ_FXAE01000024.1"/>
</dbReference>
<evidence type="ECO:0000313" key="8">
    <source>
        <dbReference type="Proteomes" id="UP000192939"/>
    </source>
</evidence>
<keyword evidence="3 6" id="KW-0812">Transmembrane</keyword>
<name>A0ABY1LYE1_9BACL</name>
<accession>A0ABY1LYE1</accession>
<evidence type="ECO:0000256" key="3">
    <source>
        <dbReference type="ARBA" id="ARBA00022692"/>
    </source>
</evidence>
<feature type="transmembrane region" description="Helical" evidence="6">
    <location>
        <begin position="119"/>
        <end position="139"/>
    </location>
</feature>
<comment type="caution">
    <text evidence="7">The sequence shown here is derived from an EMBL/GenBank/DDBJ whole genome shotgun (WGS) entry which is preliminary data.</text>
</comment>
<dbReference type="PANTHER" id="PTHR30250">
    <property type="entry name" value="PST FAMILY PREDICTED COLANIC ACID TRANSPORTER"/>
    <property type="match status" value="1"/>
</dbReference>
<sequence>MINKIKNFKLDSFFRNVVVLASGTILSQIIILVTLPIITRLYNPSEYGVYSMYTSIISIMLMMTSFSYENAITLPSKDKTASSLLSLSLRICALVSLIGGVGVYFLAHPLSVWTNEPDVQRYFIFFIASLFFSGFYQILNGWSIRKKYFREISKTKLSQSLSLVSSQLLFSGIFKGPLGLILGDVIGRLGGVIPQWKLWRKDVKQESMHSNWAEMKEVASRYKRFPLLSLPSNMLNSFGIYLPTILFAAFYGPEVAGWFALGQRILGSPMTLITSSVMNVYLSESSNYMLYTPHKLYPLFKRTVRNIFIIGLLIVLVMVFIAPATFAFLFGEAWANSGQIVQILGVMYLSQFVANSVGSTIDVMERQDLHLYREIGRIIIVLGAVLLAYFSGQSAVTAILWFSLAATLGYLLHLGMSWFALRKYRNLPEPEEVELRGS</sequence>
<feature type="transmembrane region" description="Helical" evidence="6">
    <location>
        <begin position="238"/>
        <end position="261"/>
    </location>
</feature>
<keyword evidence="8" id="KW-1185">Reference proteome</keyword>
<feature type="transmembrane region" description="Helical" evidence="6">
    <location>
        <begin position="375"/>
        <end position="392"/>
    </location>
</feature>
<feature type="transmembrane region" description="Helical" evidence="6">
    <location>
        <begin position="47"/>
        <end position="66"/>
    </location>
</feature>
<dbReference type="Pfam" id="PF13440">
    <property type="entry name" value="Polysacc_synt_3"/>
    <property type="match status" value="1"/>
</dbReference>
<evidence type="ECO:0000313" key="7">
    <source>
        <dbReference type="EMBL" id="SMF33395.1"/>
    </source>
</evidence>
<protein>
    <submittedName>
        <fullName evidence="7">Membrane protein involved in the export of O-antigen and teichoic acid</fullName>
    </submittedName>
</protein>
<keyword evidence="2" id="KW-1003">Cell membrane</keyword>
<evidence type="ECO:0000256" key="2">
    <source>
        <dbReference type="ARBA" id="ARBA00022475"/>
    </source>
</evidence>
<keyword evidence="5 6" id="KW-0472">Membrane</keyword>
<evidence type="ECO:0000256" key="1">
    <source>
        <dbReference type="ARBA" id="ARBA00004651"/>
    </source>
</evidence>
<gene>
    <name evidence="7" type="ORF">SAMN02744124_02489</name>
</gene>